<keyword evidence="16" id="KW-1185">Reference proteome</keyword>
<evidence type="ECO:0000259" key="14">
    <source>
        <dbReference type="PROSITE" id="PS50885"/>
    </source>
</evidence>
<organism evidence="15 16">
    <name type="scientific">Rhodopseudomonas julia</name>
    <dbReference type="NCBI Taxonomy" id="200617"/>
    <lineage>
        <taxon>Bacteria</taxon>
        <taxon>Pseudomonadati</taxon>
        <taxon>Pseudomonadota</taxon>
        <taxon>Alphaproteobacteria</taxon>
        <taxon>Hyphomicrobiales</taxon>
        <taxon>Nitrobacteraceae</taxon>
        <taxon>Rhodopseudomonas</taxon>
    </lineage>
</organism>
<evidence type="ECO:0000256" key="9">
    <source>
        <dbReference type="ARBA" id="ARBA00022777"/>
    </source>
</evidence>
<dbReference type="RefSeq" id="WP_307153876.1">
    <property type="nucleotide sequence ID" value="NZ_JAUSUK010000001.1"/>
</dbReference>
<protein>
    <recommendedName>
        <fullName evidence="3">histidine kinase</fullName>
        <ecNumber evidence="3">2.7.13.3</ecNumber>
    </recommendedName>
</protein>
<dbReference type="GO" id="GO:0016301">
    <property type="term" value="F:kinase activity"/>
    <property type="evidence" value="ECO:0007669"/>
    <property type="project" value="UniProtKB-KW"/>
</dbReference>
<evidence type="ECO:0000256" key="5">
    <source>
        <dbReference type="ARBA" id="ARBA00022553"/>
    </source>
</evidence>
<comment type="catalytic activity">
    <reaction evidence="1">
        <text>ATP + protein L-histidine = ADP + protein N-phospho-L-histidine.</text>
        <dbReference type="EC" id="2.7.13.3"/>
    </reaction>
</comment>
<dbReference type="InterPro" id="IPR036890">
    <property type="entry name" value="HATPase_C_sf"/>
</dbReference>
<keyword evidence="12" id="KW-0472">Membrane</keyword>
<evidence type="ECO:0000256" key="13">
    <source>
        <dbReference type="SAM" id="Coils"/>
    </source>
</evidence>
<dbReference type="Gene3D" id="1.10.287.950">
    <property type="entry name" value="Methyl-accepting chemotaxis protein"/>
    <property type="match status" value="1"/>
</dbReference>
<evidence type="ECO:0000256" key="7">
    <source>
        <dbReference type="ARBA" id="ARBA00022692"/>
    </source>
</evidence>
<keyword evidence="6" id="KW-0808">Transferase</keyword>
<evidence type="ECO:0000256" key="10">
    <source>
        <dbReference type="ARBA" id="ARBA00022840"/>
    </source>
</evidence>
<dbReference type="InterPro" id="IPR033479">
    <property type="entry name" value="dCache_1"/>
</dbReference>
<dbReference type="CDD" id="cd12912">
    <property type="entry name" value="PDC2_MCP_like"/>
    <property type="match status" value="1"/>
</dbReference>
<keyword evidence="13" id="KW-0175">Coiled coil</keyword>
<keyword evidence="10" id="KW-0067">ATP-binding</keyword>
<proteinExistence type="predicted"/>
<dbReference type="Gene3D" id="3.30.450.20">
    <property type="entry name" value="PAS domain"/>
    <property type="match status" value="2"/>
</dbReference>
<dbReference type="InterPro" id="IPR003660">
    <property type="entry name" value="HAMP_dom"/>
</dbReference>
<dbReference type="Pfam" id="PF07536">
    <property type="entry name" value="HWE_HK"/>
    <property type="match status" value="1"/>
</dbReference>
<dbReference type="EMBL" id="JAUSUK010000001">
    <property type="protein sequence ID" value="MDQ0325703.1"/>
    <property type="molecule type" value="Genomic_DNA"/>
</dbReference>
<dbReference type="EC" id="2.7.13.3" evidence="3"/>
<evidence type="ECO:0000256" key="11">
    <source>
        <dbReference type="ARBA" id="ARBA00022989"/>
    </source>
</evidence>
<evidence type="ECO:0000313" key="15">
    <source>
        <dbReference type="EMBL" id="MDQ0325703.1"/>
    </source>
</evidence>
<dbReference type="Gene3D" id="3.30.565.10">
    <property type="entry name" value="Histidine kinase-like ATPase, C-terminal domain"/>
    <property type="match status" value="1"/>
</dbReference>
<comment type="subcellular location">
    <subcellularLocation>
        <location evidence="2">Cell membrane</location>
        <topology evidence="2">Multi-pass membrane protein</topology>
    </subcellularLocation>
</comment>
<dbReference type="Pfam" id="PF02743">
    <property type="entry name" value="dCache_1"/>
    <property type="match status" value="1"/>
</dbReference>
<dbReference type="InterPro" id="IPR029151">
    <property type="entry name" value="Sensor-like_sf"/>
</dbReference>
<dbReference type="SUPFAM" id="SSF103190">
    <property type="entry name" value="Sensory domain-like"/>
    <property type="match status" value="1"/>
</dbReference>
<evidence type="ECO:0000256" key="4">
    <source>
        <dbReference type="ARBA" id="ARBA00022475"/>
    </source>
</evidence>
<dbReference type="InterPro" id="IPR011102">
    <property type="entry name" value="Sig_transdc_His_kinase_HWE"/>
</dbReference>
<dbReference type="Proteomes" id="UP001230253">
    <property type="component" value="Unassembled WGS sequence"/>
</dbReference>
<keyword evidence="8" id="KW-0547">Nucleotide-binding</keyword>
<feature type="coiled-coil region" evidence="13">
    <location>
        <begin position="411"/>
        <end position="484"/>
    </location>
</feature>
<keyword evidence="9 15" id="KW-0418">Kinase</keyword>
<evidence type="ECO:0000256" key="3">
    <source>
        <dbReference type="ARBA" id="ARBA00012438"/>
    </source>
</evidence>
<evidence type="ECO:0000256" key="6">
    <source>
        <dbReference type="ARBA" id="ARBA00022679"/>
    </source>
</evidence>
<comment type="caution">
    <text evidence="15">The sequence shown here is derived from an EMBL/GenBank/DDBJ whole genome shotgun (WGS) entry which is preliminary data.</text>
</comment>
<accession>A0ABU0C688</accession>
<dbReference type="SMART" id="SM00911">
    <property type="entry name" value="HWE_HK"/>
    <property type="match status" value="1"/>
</dbReference>
<dbReference type="SUPFAM" id="SSF55874">
    <property type="entry name" value="ATPase domain of HSP90 chaperone/DNA topoisomerase II/histidine kinase"/>
    <property type="match status" value="1"/>
</dbReference>
<sequence>MFSIRSVLALSLAGLQFVAVVAVLFLSYVTSETVLLQHARDLMGDVARSTINHTVAFLAPAEAAADLSQRLARQEVVSSENEGAMERYFFEQLRSHSQFAGIFYGNTNGDFVYVNRDASVVGAPFRIKTIANRPQRRDVELYWRDGDYTVAAHRSDPGDGYDPRTRPWYGRAVKAGGVTWTDPYIFFSSQEPGITVATPVTGTGGELRGVVGIDIEISALSTFLADLQIGQHGSAFILSDSGDVIAHPEPAKIKTRGTAGDILRFTRIDELDDPLAKAAAASFKTPVTGRDAPTERAASFAFGGETYHAVASSLPGTRWPWTVITYVPENDFLGAIKDNRRNGVLLAALVAAVTAMIGLFIARSITRPVGALARQADLISGGDISPMPPLRTHYRELQRTGFAFGRMTEWLNRRNAENQTLTDELRAASRELEARVEDRTRELNHANAQLREEAELRAQQAEKLERANQQAELLTRELNHRVKNVFAVVSAVLSLGARSAQSVEDLASTTRRRIDALSKAHSATQGHPGRMGNVADLTRLAELVLAPYAGEGEARIEVSGVRVRMGGEVATALGLILHELATNAAKYGALSAETGRVALSWSLEEEGERLLHLIWQETGGPVPQKPADDKRGFGTKMVEQIIAQYHATYHIDWRAEGVVVTLSMVLPAEEEADDVA</sequence>
<evidence type="ECO:0000256" key="2">
    <source>
        <dbReference type="ARBA" id="ARBA00004651"/>
    </source>
</evidence>
<evidence type="ECO:0000256" key="8">
    <source>
        <dbReference type="ARBA" id="ARBA00022741"/>
    </source>
</evidence>
<evidence type="ECO:0000256" key="12">
    <source>
        <dbReference type="ARBA" id="ARBA00023136"/>
    </source>
</evidence>
<keyword evidence="5" id="KW-0597">Phosphoprotein</keyword>
<dbReference type="PANTHER" id="PTHR41523">
    <property type="entry name" value="TWO-COMPONENT SYSTEM SENSOR PROTEIN"/>
    <property type="match status" value="1"/>
</dbReference>
<evidence type="ECO:0000256" key="1">
    <source>
        <dbReference type="ARBA" id="ARBA00000085"/>
    </source>
</evidence>
<dbReference type="PROSITE" id="PS50885">
    <property type="entry name" value="HAMP"/>
    <property type="match status" value="1"/>
</dbReference>
<keyword evidence="7" id="KW-0812">Transmembrane</keyword>
<feature type="domain" description="HAMP" evidence="14">
    <location>
        <begin position="363"/>
        <end position="416"/>
    </location>
</feature>
<dbReference type="PANTHER" id="PTHR41523:SF8">
    <property type="entry name" value="ETHYLENE RESPONSE SENSOR PROTEIN"/>
    <property type="match status" value="1"/>
</dbReference>
<keyword evidence="4" id="KW-1003">Cell membrane</keyword>
<evidence type="ECO:0000313" key="16">
    <source>
        <dbReference type="Proteomes" id="UP001230253"/>
    </source>
</evidence>
<reference evidence="15 16" key="1">
    <citation type="submission" date="2023-07" db="EMBL/GenBank/DDBJ databases">
        <title>Genomic Encyclopedia of Type Strains, Phase IV (KMG-IV): sequencing the most valuable type-strain genomes for metagenomic binning, comparative biology and taxonomic classification.</title>
        <authorList>
            <person name="Goeker M."/>
        </authorList>
    </citation>
    <scope>NUCLEOTIDE SEQUENCE [LARGE SCALE GENOMIC DNA]</scope>
    <source>
        <strain evidence="15 16">DSM 11549</strain>
    </source>
</reference>
<gene>
    <name evidence="15" type="ORF">J2R99_001552</name>
</gene>
<name>A0ABU0C688_9BRAD</name>
<keyword evidence="11" id="KW-1133">Transmembrane helix</keyword>
<dbReference type="CDD" id="cd12913">
    <property type="entry name" value="PDC1_MCP_like"/>
    <property type="match status" value="1"/>
</dbReference>